<proteinExistence type="predicted"/>
<name>A0A8S5S4Z7_9CAUD</name>
<organism evidence="1">
    <name type="scientific">Siphoviridae sp. ctm7X10</name>
    <dbReference type="NCBI Taxonomy" id="2827929"/>
    <lineage>
        <taxon>Viruses</taxon>
        <taxon>Duplodnaviria</taxon>
        <taxon>Heunggongvirae</taxon>
        <taxon>Uroviricota</taxon>
        <taxon>Caudoviricetes</taxon>
    </lineage>
</organism>
<accession>A0A8S5S4Z7</accession>
<evidence type="ECO:0000313" key="1">
    <source>
        <dbReference type="EMBL" id="DAF46109.1"/>
    </source>
</evidence>
<dbReference type="EMBL" id="BK032530">
    <property type="protein sequence ID" value="DAF46109.1"/>
    <property type="molecule type" value="Genomic_DNA"/>
</dbReference>
<sequence>MIWKVIILAALMKDVKSFICKYVNGAMEYRKIESP</sequence>
<reference evidence="1" key="1">
    <citation type="journal article" date="2021" name="Proc. Natl. Acad. Sci. U.S.A.">
        <title>A Catalog of Tens of Thousands of Viruses from Human Metagenomes Reveals Hidden Associations with Chronic Diseases.</title>
        <authorList>
            <person name="Tisza M.J."/>
            <person name="Buck C.B."/>
        </authorList>
    </citation>
    <scope>NUCLEOTIDE SEQUENCE</scope>
    <source>
        <strain evidence="1">Ctm7X10</strain>
    </source>
</reference>
<protein>
    <submittedName>
        <fullName evidence="1">Uncharacterized protein</fullName>
    </submittedName>
</protein>